<dbReference type="PANTHER" id="PTHR30337">
    <property type="entry name" value="COMPONENT OF ATP-DEPENDENT DSDNA EXONUCLEASE"/>
    <property type="match status" value="1"/>
</dbReference>
<dbReference type="GO" id="GO:0004527">
    <property type="term" value="F:exonuclease activity"/>
    <property type="evidence" value="ECO:0007669"/>
    <property type="project" value="UniProtKB-KW"/>
</dbReference>
<dbReference type="Gene3D" id="3.60.21.10">
    <property type="match status" value="1"/>
</dbReference>
<reference evidence="4" key="1">
    <citation type="journal article" date="2019" name="Int. J. Syst. Evol. Microbiol.">
        <title>The Global Catalogue of Microorganisms (GCM) 10K type strain sequencing project: providing services to taxonomists for standard genome sequencing and annotation.</title>
        <authorList>
            <consortium name="The Broad Institute Genomics Platform"/>
            <consortium name="The Broad Institute Genome Sequencing Center for Infectious Disease"/>
            <person name="Wu L."/>
            <person name="Ma J."/>
        </authorList>
    </citation>
    <scope>NUCLEOTIDE SEQUENCE [LARGE SCALE GENOMIC DNA]</scope>
    <source>
        <strain evidence="4">JCM 16083</strain>
    </source>
</reference>
<evidence type="ECO:0000313" key="4">
    <source>
        <dbReference type="Proteomes" id="UP001501126"/>
    </source>
</evidence>
<protein>
    <submittedName>
        <fullName evidence="3">Exonuclease SbcCD subunit D</fullName>
    </submittedName>
</protein>
<dbReference type="InterPro" id="IPR029052">
    <property type="entry name" value="Metallo-depent_PP-like"/>
</dbReference>
<evidence type="ECO:0000313" key="3">
    <source>
        <dbReference type="EMBL" id="GAA0873891.1"/>
    </source>
</evidence>
<dbReference type="InterPro" id="IPR041796">
    <property type="entry name" value="Mre11_N"/>
</dbReference>
<dbReference type="InterPro" id="IPR050535">
    <property type="entry name" value="DNA_Repair-Maintenance_Comp"/>
</dbReference>
<proteinExistence type="predicted"/>
<dbReference type="PANTHER" id="PTHR30337:SF7">
    <property type="entry name" value="PHOSPHOESTERASE"/>
    <property type="match status" value="1"/>
</dbReference>
<dbReference type="Pfam" id="PF00149">
    <property type="entry name" value="Metallophos"/>
    <property type="match status" value="1"/>
</dbReference>
<dbReference type="InterPro" id="IPR004843">
    <property type="entry name" value="Calcineurin-like_PHP"/>
</dbReference>
<keyword evidence="3" id="KW-0540">Nuclease</keyword>
<dbReference type="PIRSF" id="PIRSF033091">
    <property type="entry name" value="Pesterase_YhaO"/>
    <property type="match status" value="1"/>
</dbReference>
<feature type="domain" description="Calcineurin-like phosphoesterase" evidence="2">
    <location>
        <begin position="1"/>
        <end position="199"/>
    </location>
</feature>
<accession>A0ABP3Y0W8</accession>
<evidence type="ECO:0000259" key="2">
    <source>
        <dbReference type="Pfam" id="PF00149"/>
    </source>
</evidence>
<sequence>MKFIHAADLHIESPYKGIHSENRELGQALVRCGIHAYEKLIQTCIDEQVDFLLIAGDSFDSDSGSLSAQYRFFRGLEQLKSNDIQVYVVCGNHDPLNQWAKNFTLPDNVHRFGPDTVEKKEFTNKKGETAAIYGVSFGQKVEDRRLVQQFQRTDSAQFAIGLLHGTLAGREHKNPYCPFTMDELRASKMEYWALGHIHKREVVNESAPVVIYPGNLQGRHFNETGDKGCYLIAVDNGRVSSKQFVPLSAVVFTYLSQDIQGVNDTSGLFNLLEKIRMEQLSSGSSCLLRLELTGMSELHELLSQQDELDELIRAFNEENSYSGTFVHLDRIINRTLPVIDLEERKLASDFIGDLIRQFELYENDPEKRDRMVEEIMEELKTAKVGRYVPEISNSEEILELLNRAKWKCISGLLTNPDEQ</sequence>
<organism evidence="3 4">
    <name type="scientific">Wandonia haliotis</name>
    <dbReference type="NCBI Taxonomy" id="574963"/>
    <lineage>
        <taxon>Bacteria</taxon>
        <taxon>Pseudomonadati</taxon>
        <taxon>Bacteroidota</taxon>
        <taxon>Flavobacteriia</taxon>
        <taxon>Flavobacteriales</taxon>
        <taxon>Crocinitomicaceae</taxon>
        <taxon>Wandonia</taxon>
    </lineage>
</organism>
<name>A0ABP3Y0W8_9FLAO</name>
<dbReference type="InterPro" id="IPR014576">
    <property type="entry name" value="Pesterase_YhaO"/>
</dbReference>
<dbReference type="SUPFAM" id="SSF56300">
    <property type="entry name" value="Metallo-dependent phosphatases"/>
    <property type="match status" value="1"/>
</dbReference>
<dbReference type="RefSeq" id="WP_343784384.1">
    <property type="nucleotide sequence ID" value="NZ_BAAAFH010000003.1"/>
</dbReference>
<keyword evidence="1" id="KW-0378">Hydrolase</keyword>
<dbReference type="EMBL" id="BAAAFH010000003">
    <property type="protein sequence ID" value="GAA0873891.1"/>
    <property type="molecule type" value="Genomic_DNA"/>
</dbReference>
<keyword evidence="4" id="KW-1185">Reference proteome</keyword>
<gene>
    <name evidence="3" type="ORF">GCM10009118_02990</name>
</gene>
<comment type="caution">
    <text evidence="3">The sequence shown here is derived from an EMBL/GenBank/DDBJ whole genome shotgun (WGS) entry which is preliminary data.</text>
</comment>
<dbReference type="Proteomes" id="UP001501126">
    <property type="component" value="Unassembled WGS sequence"/>
</dbReference>
<evidence type="ECO:0000256" key="1">
    <source>
        <dbReference type="ARBA" id="ARBA00022801"/>
    </source>
</evidence>
<keyword evidence="3" id="KW-0269">Exonuclease</keyword>
<dbReference type="CDD" id="cd00840">
    <property type="entry name" value="MPP_Mre11_N"/>
    <property type="match status" value="1"/>
</dbReference>